<dbReference type="OrthoDB" id="2418982at2759"/>
<evidence type="ECO:0000313" key="2">
    <source>
        <dbReference type="EMBL" id="RHZ52788.1"/>
    </source>
</evidence>
<dbReference type="SUPFAM" id="SSF52540">
    <property type="entry name" value="P-loop containing nucleoside triphosphate hydrolases"/>
    <property type="match status" value="1"/>
</dbReference>
<proteinExistence type="predicted"/>
<protein>
    <recommendedName>
        <fullName evidence="1">(+)RNA virus helicase C-terminal domain-containing protein</fullName>
    </recommendedName>
</protein>
<dbReference type="Gene3D" id="2.30.30.940">
    <property type="match status" value="1"/>
</dbReference>
<dbReference type="PANTHER" id="PTHR47642">
    <property type="entry name" value="ATP-DEPENDENT DNA HELICASE"/>
    <property type="match status" value="1"/>
</dbReference>
<comment type="caution">
    <text evidence="2">The sequence shown here is derived from an EMBL/GenBank/DDBJ whole genome shotgun (WGS) entry which is preliminary data.</text>
</comment>
<dbReference type="InterPro" id="IPR027351">
    <property type="entry name" value="(+)RNA_virus_helicase_core_dom"/>
</dbReference>
<dbReference type="Gene3D" id="3.40.50.300">
    <property type="entry name" value="P-loop containing nucleotide triphosphate hydrolases"/>
    <property type="match status" value="1"/>
</dbReference>
<dbReference type="Pfam" id="PF01443">
    <property type="entry name" value="Viral_helicase1"/>
    <property type="match status" value="1"/>
</dbReference>
<organism evidence="2 3">
    <name type="scientific">Diversispora epigaea</name>
    <dbReference type="NCBI Taxonomy" id="1348612"/>
    <lineage>
        <taxon>Eukaryota</taxon>
        <taxon>Fungi</taxon>
        <taxon>Fungi incertae sedis</taxon>
        <taxon>Mucoromycota</taxon>
        <taxon>Glomeromycotina</taxon>
        <taxon>Glomeromycetes</taxon>
        <taxon>Diversisporales</taxon>
        <taxon>Diversisporaceae</taxon>
        <taxon>Diversispora</taxon>
    </lineage>
</organism>
<dbReference type="STRING" id="1348612.A0A397GSZ8"/>
<dbReference type="EMBL" id="PQFF01000399">
    <property type="protein sequence ID" value="RHZ52788.1"/>
    <property type="molecule type" value="Genomic_DNA"/>
</dbReference>
<feature type="domain" description="(+)RNA virus helicase C-terminal" evidence="1">
    <location>
        <begin position="19"/>
        <end position="105"/>
    </location>
</feature>
<dbReference type="Proteomes" id="UP000266861">
    <property type="component" value="Unassembled WGS sequence"/>
</dbReference>
<dbReference type="GO" id="GO:0005524">
    <property type="term" value="F:ATP binding"/>
    <property type="evidence" value="ECO:0007669"/>
    <property type="project" value="InterPro"/>
</dbReference>
<name>A0A397GSZ8_9GLOM</name>
<dbReference type="InterPro" id="IPR027417">
    <property type="entry name" value="P-loop_NTPase"/>
</dbReference>
<gene>
    <name evidence="2" type="ORF">Glove_457g90</name>
</gene>
<dbReference type="InterPro" id="IPR051055">
    <property type="entry name" value="PIF1_helicase"/>
</dbReference>
<sequence length="215" mass="24754">MYLNNSLIEHRICNGTIGIITDINSSEQSIRVAFSVRGSIIDINITKQTHYFEINGTNCQRTQYPLQNCFALTVHKTQGLTLPKVSLALDGNIFSSGQAYVALSRCPTWNNIEISHLDRSAFMTDQNVILEYQRLTEISRLNPHHTIPLDYTLGYTQGVDRSAFMTDQNVILEYQRLTEISRLNPHASRSRPINYYSFFQSCNDVMWRFLSLIFF</sequence>
<evidence type="ECO:0000313" key="3">
    <source>
        <dbReference type="Proteomes" id="UP000266861"/>
    </source>
</evidence>
<evidence type="ECO:0000259" key="1">
    <source>
        <dbReference type="Pfam" id="PF01443"/>
    </source>
</evidence>
<dbReference type="AlphaFoldDB" id="A0A397GSZ8"/>
<accession>A0A397GSZ8</accession>
<keyword evidence="3" id="KW-1185">Reference proteome</keyword>
<reference evidence="2 3" key="1">
    <citation type="submission" date="2018-08" db="EMBL/GenBank/DDBJ databases">
        <title>Genome and evolution of the arbuscular mycorrhizal fungus Diversispora epigaea (formerly Glomus versiforme) and its bacterial endosymbionts.</title>
        <authorList>
            <person name="Sun X."/>
            <person name="Fei Z."/>
            <person name="Harrison M."/>
        </authorList>
    </citation>
    <scope>NUCLEOTIDE SEQUENCE [LARGE SCALE GENOMIC DNA]</scope>
    <source>
        <strain evidence="2 3">IT104</strain>
    </source>
</reference>
<dbReference type="CDD" id="cd18809">
    <property type="entry name" value="SF1_C_RecD"/>
    <property type="match status" value="1"/>
</dbReference>